<reference evidence="8 9" key="1">
    <citation type="journal article" date="2018" name="Nat. Biotechnol.">
        <title>A standardized bacterial taxonomy based on genome phylogeny substantially revises the tree of life.</title>
        <authorList>
            <person name="Parks D.H."/>
            <person name="Chuvochina M."/>
            <person name="Waite D.W."/>
            <person name="Rinke C."/>
            <person name="Skarshewski A."/>
            <person name="Chaumeil P.A."/>
            <person name="Hugenholtz P."/>
        </authorList>
    </citation>
    <scope>NUCLEOTIDE SEQUENCE [LARGE SCALE GENOMIC DNA]</scope>
    <source>
        <strain evidence="8">UBA9169</strain>
    </source>
</reference>
<keyword evidence="2" id="KW-0004">4Fe-4S</keyword>
<dbReference type="AlphaFoldDB" id="A0A348WCC2"/>
<dbReference type="EMBL" id="DMVW01000097">
    <property type="protein sequence ID" value="HAR52184.1"/>
    <property type="molecule type" value="Genomic_DNA"/>
</dbReference>
<evidence type="ECO:0000256" key="3">
    <source>
        <dbReference type="ARBA" id="ARBA00022723"/>
    </source>
</evidence>
<comment type="similarity">
    <text evidence="1">Belongs to the class-I fumarase family.</text>
</comment>
<evidence type="ECO:0000256" key="6">
    <source>
        <dbReference type="ARBA" id="ARBA00023239"/>
    </source>
</evidence>
<gene>
    <name evidence="8" type="ORF">DCS45_09965</name>
</gene>
<evidence type="ECO:0000256" key="1">
    <source>
        <dbReference type="ARBA" id="ARBA00008876"/>
    </source>
</evidence>
<dbReference type="InterPro" id="IPR004646">
    <property type="entry name" value="Fe-S_hydro-lyase_TtdA-typ_cat"/>
</dbReference>
<evidence type="ECO:0000313" key="9">
    <source>
        <dbReference type="Proteomes" id="UP000264719"/>
    </source>
</evidence>
<dbReference type="GO" id="GO:0046872">
    <property type="term" value="F:metal ion binding"/>
    <property type="evidence" value="ECO:0007669"/>
    <property type="project" value="UniProtKB-KW"/>
</dbReference>
<keyword evidence="3" id="KW-0479">Metal-binding</keyword>
<evidence type="ECO:0000256" key="2">
    <source>
        <dbReference type="ARBA" id="ARBA00022485"/>
    </source>
</evidence>
<dbReference type="GO" id="GO:0016829">
    <property type="term" value="F:lyase activity"/>
    <property type="evidence" value="ECO:0007669"/>
    <property type="project" value="UniProtKB-KW"/>
</dbReference>
<dbReference type="Pfam" id="PF05681">
    <property type="entry name" value="Fumerase"/>
    <property type="match status" value="1"/>
</dbReference>
<evidence type="ECO:0000259" key="7">
    <source>
        <dbReference type="Pfam" id="PF05681"/>
    </source>
</evidence>
<protein>
    <submittedName>
        <fullName evidence="8">Fumarate hydratase</fullName>
    </submittedName>
</protein>
<feature type="non-terminal residue" evidence="8">
    <location>
        <position position="80"/>
    </location>
</feature>
<evidence type="ECO:0000256" key="5">
    <source>
        <dbReference type="ARBA" id="ARBA00023014"/>
    </source>
</evidence>
<keyword evidence="5" id="KW-0411">Iron-sulfur</keyword>
<dbReference type="Proteomes" id="UP000264719">
    <property type="component" value="Unassembled WGS sequence"/>
</dbReference>
<organism evidence="8 9">
    <name type="scientific">Roseovarius nubinhibens</name>
    <dbReference type="NCBI Taxonomy" id="314263"/>
    <lineage>
        <taxon>Bacteria</taxon>
        <taxon>Pseudomonadati</taxon>
        <taxon>Pseudomonadota</taxon>
        <taxon>Alphaproteobacteria</taxon>
        <taxon>Rhodobacterales</taxon>
        <taxon>Roseobacteraceae</taxon>
        <taxon>Roseovarius</taxon>
    </lineage>
</organism>
<proteinExistence type="inferred from homology"/>
<dbReference type="GO" id="GO:0051539">
    <property type="term" value="F:4 iron, 4 sulfur cluster binding"/>
    <property type="evidence" value="ECO:0007669"/>
    <property type="project" value="UniProtKB-KW"/>
</dbReference>
<keyword evidence="4" id="KW-0408">Iron</keyword>
<evidence type="ECO:0000313" key="8">
    <source>
        <dbReference type="EMBL" id="HAR52184.1"/>
    </source>
</evidence>
<accession>A0A348WCC2</accession>
<sequence length="80" mass="8800">MIPIDLIQKTAETLMDKAAIEIPEDYLQGLQAAAKTEDGDLSSFVLEAMLENYKAAKEDGRAMCGDTGTPRWYVKMGNDT</sequence>
<feature type="domain" description="Fe-S hydro-lyase tartrate dehydratase alpha-type catalytic" evidence="7">
    <location>
        <begin position="9"/>
        <end position="79"/>
    </location>
</feature>
<keyword evidence="6" id="KW-0456">Lyase</keyword>
<name>A0A348WCC2_9RHOB</name>
<comment type="caution">
    <text evidence="8">The sequence shown here is derived from an EMBL/GenBank/DDBJ whole genome shotgun (WGS) entry which is preliminary data.</text>
</comment>
<evidence type="ECO:0000256" key="4">
    <source>
        <dbReference type="ARBA" id="ARBA00023004"/>
    </source>
</evidence>